<comment type="caution">
    <text evidence="1">The sequence shown here is derived from an EMBL/GenBank/DDBJ whole genome shotgun (WGS) entry which is preliminary data.</text>
</comment>
<name>A0A3M6V3R4_POCDA</name>
<dbReference type="Proteomes" id="UP000275408">
    <property type="component" value="Unassembled WGS sequence"/>
</dbReference>
<sequence>MAPTKELEKKKKEYRVNTTTDITVGEKLTMTFKELVFSPALTLLTDLLAFFVVHPFTANFDHEVSFLFEDKRRDCVDTFMTRPSHRPLYNVQSLLMLTAKCVDRPLALMLGLKYAHKLQL</sequence>
<proteinExistence type="predicted"/>
<organism evidence="1 2">
    <name type="scientific">Pocillopora damicornis</name>
    <name type="common">Cauliflower coral</name>
    <name type="synonym">Millepora damicornis</name>
    <dbReference type="NCBI Taxonomy" id="46731"/>
    <lineage>
        <taxon>Eukaryota</taxon>
        <taxon>Metazoa</taxon>
        <taxon>Cnidaria</taxon>
        <taxon>Anthozoa</taxon>
        <taxon>Hexacorallia</taxon>
        <taxon>Scleractinia</taxon>
        <taxon>Astrocoeniina</taxon>
        <taxon>Pocilloporidae</taxon>
        <taxon>Pocillopora</taxon>
    </lineage>
</organism>
<evidence type="ECO:0000313" key="1">
    <source>
        <dbReference type="EMBL" id="RMX60218.1"/>
    </source>
</evidence>
<evidence type="ECO:0000313" key="2">
    <source>
        <dbReference type="Proteomes" id="UP000275408"/>
    </source>
</evidence>
<reference evidence="1 2" key="1">
    <citation type="journal article" date="2018" name="Sci. Rep.">
        <title>Comparative analysis of the Pocillopora damicornis genome highlights role of immune system in coral evolution.</title>
        <authorList>
            <person name="Cunning R."/>
            <person name="Bay R.A."/>
            <person name="Gillette P."/>
            <person name="Baker A.C."/>
            <person name="Traylor-Knowles N."/>
        </authorList>
    </citation>
    <scope>NUCLEOTIDE SEQUENCE [LARGE SCALE GENOMIC DNA]</scope>
    <source>
        <strain evidence="1">RSMAS</strain>
        <tissue evidence="1">Whole animal</tissue>
    </source>
</reference>
<gene>
    <name evidence="1" type="ORF">pdam_00023945</name>
</gene>
<protein>
    <submittedName>
        <fullName evidence="1">Uncharacterized protein</fullName>
    </submittedName>
</protein>
<keyword evidence="2" id="KW-1185">Reference proteome</keyword>
<accession>A0A3M6V3R4</accession>
<dbReference type="AlphaFoldDB" id="A0A3M6V3R4"/>
<dbReference type="EMBL" id="RCHS01000216">
    <property type="protein sequence ID" value="RMX60218.1"/>
    <property type="molecule type" value="Genomic_DNA"/>
</dbReference>